<organism evidence="2 3">
    <name type="scientific">Hyalangium rubrum</name>
    <dbReference type="NCBI Taxonomy" id="3103134"/>
    <lineage>
        <taxon>Bacteria</taxon>
        <taxon>Pseudomonadati</taxon>
        <taxon>Myxococcota</taxon>
        <taxon>Myxococcia</taxon>
        <taxon>Myxococcales</taxon>
        <taxon>Cystobacterineae</taxon>
        <taxon>Archangiaceae</taxon>
        <taxon>Hyalangium</taxon>
    </lineage>
</organism>
<dbReference type="RefSeq" id="WP_321548970.1">
    <property type="nucleotide sequence ID" value="NZ_JAXIVS010000010.1"/>
</dbReference>
<proteinExistence type="predicted"/>
<evidence type="ECO:0000259" key="1">
    <source>
        <dbReference type="Pfam" id="PF18145"/>
    </source>
</evidence>
<dbReference type="EMBL" id="JAXIVS010000010">
    <property type="protein sequence ID" value="MDY7230249.1"/>
    <property type="molecule type" value="Genomic_DNA"/>
</dbReference>
<gene>
    <name evidence="2" type="ORF">SYV04_27885</name>
</gene>
<comment type="caution">
    <text evidence="2">The sequence shown here is derived from an EMBL/GenBank/DDBJ whole genome shotgun (WGS) entry which is preliminary data.</text>
</comment>
<dbReference type="Proteomes" id="UP001291309">
    <property type="component" value="Unassembled WGS sequence"/>
</dbReference>
<evidence type="ECO:0000313" key="3">
    <source>
        <dbReference type="Proteomes" id="UP001291309"/>
    </source>
</evidence>
<dbReference type="Pfam" id="PF18145">
    <property type="entry name" value="SAVED"/>
    <property type="match status" value="1"/>
</dbReference>
<protein>
    <submittedName>
        <fullName evidence="2">SAVED domain-containing protein</fullName>
    </submittedName>
</protein>
<sequence length="601" mass="68582">MNQKNLQPPKGLILLSQPEQLRIEPAQMVDALPETFRTLHHPVVELDLAEFAREAIQTLDWSKVQRALEEQFHQHLAPLRTKHPDYPIVYFGSAPIPLAVQLGFLIETWQQVMIIPHHHTRRLWAWVPEPGRPSTRLLPVSMPSERDRSPGEAVIRVSTSHVVDPQVTRRAVPDALLEVDITLEHPSEDAFTREEEMLEVAKAFRETLNDIGDRFQGIHRVHLFASVQPGMALLLGAQISKTMHPPVQTYQYARHAQTGPYHVPAVVVNRQPQPEPAPLTSEEQTRASADREYLARDLDRMNGLAARWKSSSAKGWIEGLLAEFGKQPDFSGPWKHLPTLIDTPLLRTKVDVPTGVVEDSFRLAPPNNHWQIDDRWLARLARRLPDASDRQRALRLLVLHELAHRGPQSLTRTSSREIGRFPKVLEEIDFQADVWAMLHEYELTRLLNPSQVEDAPKFFMGLVRVATEGMWAFDDNGPAMREIQIRRLNRYLIWYWEYLHLERLDARSAGGSLKAVLSILAQRPTIELAGPTILTHDGRVFFALEPGRVRAPELAIYHEGQLRRHGPRPDFPIDALLEGVRERDGAKILDSLRGAFEQTVR</sequence>
<reference evidence="2 3" key="1">
    <citation type="submission" date="2023-12" db="EMBL/GenBank/DDBJ databases">
        <title>the genome sequence of Hyalangium sp. s54d21.</title>
        <authorList>
            <person name="Zhang X."/>
        </authorList>
    </citation>
    <scope>NUCLEOTIDE SEQUENCE [LARGE SCALE GENOMIC DNA]</scope>
    <source>
        <strain evidence="3">s54d21</strain>
    </source>
</reference>
<feature type="domain" description="SMODS-associated and fused to various effectors" evidence="1">
    <location>
        <begin position="68"/>
        <end position="261"/>
    </location>
</feature>
<dbReference type="InterPro" id="IPR040836">
    <property type="entry name" value="SAVED"/>
</dbReference>
<evidence type="ECO:0000313" key="2">
    <source>
        <dbReference type="EMBL" id="MDY7230249.1"/>
    </source>
</evidence>
<dbReference type="NCBIfam" id="NF033611">
    <property type="entry name" value="SAVED"/>
    <property type="match status" value="1"/>
</dbReference>
<name>A0ABU5HBJ4_9BACT</name>
<keyword evidence="3" id="KW-1185">Reference proteome</keyword>
<accession>A0ABU5HBJ4</accession>